<gene>
    <name evidence="7" type="ORF">IHE71_12740</name>
</gene>
<dbReference type="Proteomes" id="UP000625527">
    <property type="component" value="Unassembled WGS sequence"/>
</dbReference>
<keyword evidence="2" id="KW-0479">Metal-binding</keyword>
<evidence type="ECO:0000256" key="4">
    <source>
        <dbReference type="ARBA" id="ARBA00023277"/>
    </source>
</evidence>
<comment type="caution">
    <text evidence="7">The sequence shown here is derived from an EMBL/GenBank/DDBJ whole genome shotgun (WGS) entry which is preliminary data.</text>
</comment>
<reference evidence="7 8" key="1">
    <citation type="submission" date="2020-10" db="EMBL/GenBank/DDBJ databases">
        <title>Myceligenerans pegani sp. nov., an endophytic actinomycete isolated from Peganum harmala L. in Xinjiang, China.</title>
        <authorList>
            <person name="Xin L."/>
        </authorList>
    </citation>
    <scope>NUCLEOTIDE SEQUENCE [LARGE SCALE GENOMIC DNA]</scope>
    <source>
        <strain evidence="7 8">TRM65318</strain>
    </source>
</reference>
<dbReference type="Pfam" id="PF01979">
    <property type="entry name" value="Amidohydro_1"/>
    <property type="match status" value="1"/>
</dbReference>
<name>A0ABR9MYU3_9MICO</name>
<organism evidence="7 8">
    <name type="scientific">Myceligenerans pegani</name>
    <dbReference type="NCBI Taxonomy" id="2776917"/>
    <lineage>
        <taxon>Bacteria</taxon>
        <taxon>Bacillati</taxon>
        <taxon>Actinomycetota</taxon>
        <taxon>Actinomycetes</taxon>
        <taxon>Micrococcales</taxon>
        <taxon>Promicromonosporaceae</taxon>
        <taxon>Myceligenerans</taxon>
    </lineage>
</organism>
<evidence type="ECO:0000313" key="8">
    <source>
        <dbReference type="Proteomes" id="UP000625527"/>
    </source>
</evidence>
<dbReference type="PANTHER" id="PTHR11113:SF14">
    <property type="entry name" value="N-ACETYLGLUCOSAMINE-6-PHOSPHATE DEACETYLASE"/>
    <property type="match status" value="1"/>
</dbReference>
<dbReference type="PIRSF" id="PIRSF038994">
    <property type="entry name" value="NagA"/>
    <property type="match status" value="1"/>
</dbReference>
<keyword evidence="4 5" id="KW-0119">Carbohydrate metabolism</keyword>
<evidence type="ECO:0000313" key="7">
    <source>
        <dbReference type="EMBL" id="MBE1876575.1"/>
    </source>
</evidence>
<comment type="similarity">
    <text evidence="1 5">Belongs to the metallo-dependent hydrolases superfamily. NagA family.</text>
</comment>
<dbReference type="Gene3D" id="3.20.20.140">
    <property type="entry name" value="Metal-dependent hydrolases"/>
    <property type="match status" value="1"/>
</dbReference>
<evidence type="ECO:0000256" key="2">
    <source>
        <dbReference type="ARBA" id="ARBA00022723"/>
    </source>
</evidence>
<proteinExistence type="inferred from homology"/>
<dbReference type="Gene3D" id="2.30.40.10">
    <property type="entry name" value="Urease, subunit C, domain 1"/>
    <property type="match status" value="1"/>
</dbReference>
<keyword evidence="8" id="KW-1185">Reference proteome</keyword>
<evidence type="ECO:0000256" key="3">
    <source>
        <dbReference type="ARBA" id="ARBA00022801"/>
    </source>
</evidence>
<dbReference type="RefSeq" id="WP_192863144.1">
    <property type="nucleotide sequence ID" value="NZ_JADAQT010000088.1"/>
</dbReference>
<dbReference type="SUPFAM" id="SSF51338">
    <property type="entry name" value="Composite domain of metallo-dependent hydrolases"/>
    <property type="match status" value="1"/>
</dbReference>
<evidence type="ECO:0000256" key="5">
    <source>
        <dbReference type="PIRNR" id="PIRNR038994"/>
    </source>
</evidence>
<evidence type="ECO:0000259" key="6">
    <source>
        <dbReference type="Pfam" id="PF01979"/>
    </source>
</evidence>
<protein>
    <submittedName>
        <fullName evidence="7">Amidohydrolase family protein</fullName>
    </submittedName>
</protein>
<dbReference type="InterPro" id="IPR032466">
    <property type="entry name" value="Metal_Hydrolase"/>
</dbReference>
<keyword evidence="3 5" id="KW-0378">Hydrolase</keyword>
<evidence type="ECO:0000256" key="1">
    <source>
        <dbReference type="ARBA" id="ARBA00010716"/>
    </source>
</evidence>
<sequence length="378" mass="39308">MKILGCSPDGRHAVEVEAEAGVITQVSRLSTASGPRDLPVLAPGLVDAQVNGYAGHDVNGEDVEPGTIIAITHALARAGTTSWVPTIITGPRERIMHALDCVRRARDADPVVRAAIPCAHVEGPFISPDDGARGVHDPRHIRPIDADEVTAWKSAGPVGIVTVSGAGAEAPAHIRRIRQLGIAVSIGHTSAASAEISRAVAAGAHLATHLGNGIPTMVPRHPNPMWTLLADDRVRVGLIADGHHLPAETLIAMIRAKQPRGAYLVSDLTAVGGCSPGRYTTAVGGEVELSDNLRLSHLGSDMLAGAAATLLDGVRFLTRATPFTLTEALDLASRLPALATPGSRRALGRIRPGAPADVLLLDPDTVQVETVIVGGNHR</sequence>
<dbReference type="InterPro" id="IPR003764">
    <property type="entry name" value="GlcNAc_6-P_deAcase"/>
</dbReference>
<dbReference type="PANTHER" id="PTHR11113">
    <property type="entry name" value="N-ACETYLGLUCOSAMINE-6-PHOSPHATE DEACETYLASE"/>
    <property type="match status" value="1"/>
</dbReference>
<feature type="domain" description="Amidohydrolase-related" evidence="6">
    <location>
        <begin position="41"/>
        <end position="376"/>
    </location>
</feature>
<accession>A0ABR9MYU3</accession>
<dbReference type="SUPFAM" id="SSF51556">
    <property type="entry name" value="Metallo-dependent hydrolases"/>
    <property type="match status" value="1"/>
</dbReference>
<dbReference type="InterPro" id="IPR011059">
    <property type="entry name" value="Metal-dep_hydrolase_composite"/>
</dbReference>
<dbReference type="InterPro" id="IPR006680">
    <property type="entry name" value="Amidohydro-rel"/>
</dbReference>
<dbReference type="EMBL" id="JADAQT010000088">
    <property type="protein sequence ID" value="MBE1876575.1"/>
    <property type="molecule type" value="Genomic_DNA"/>
</dbReference>